<evidence type="ECO:0000313" key="4">
    <source>
        <dbReference type="Proteomes" id="UP000054481"/>
    </source>
</evidence>
<dbReference type="Pfam" id="PF10263">
    <property type="entry name" value="SprT-like"/>
    <property type="match status" value="1"/>
</dbReference>
<feature type="region of interest" description="Disordered" evidence="1">
    <location>
        <begin position="299"/>
        <end position="330"/>
    </location>
</feature>
<evidence type="ECO:0000256" key="1">
    <source>
        <dbReference type="SAM" id="MobiDB-lite"/>
    </source>
</evidence>
<dbReference type="InterPro" id="IPR036910">
    <property type="entry name" value="HMG_box_dom_sf"/>
</dbReference>
<feature type="region of interest" description="Disordered" evidence="1">
    <location>
        <begin position="196"/>
        <end position="234"/>
    </location>
</feature>
<feature type="region of interest" description="Disordered" evidence="1">
    <location>
        <begin position="1"/>
        <end position="183"/>
    </location>
</feature>
<evidence type="ECO:0000259" key="2">
    <source>
        <dbReference type="SMART" id="SM00731"/>
    </source>
</evidence>
<dbReference type="Pfam" id="PF17283">
    <property type="entry name" value="Zn_ribbon_SprT"/>
    <property type="match status" value="1"/>
</dbReference>
<dbReference type="SUPFAM" id="SSF47095">
    <property type="entry name" value="HMG-box"/>
    <property type="match status" value="1"/>
</dbReference>
<gene>
    <name evidence="3" type="ORF">HIM_04274</name>
</gene>
<dbReference type="Gene3D" id="1.10.30.10">
    <property type="entry name" value="High mobility group box domain"/>
    <property type="match status" value="1"/>
</dbReference>
<evidence type="ECO:0000313" key="3">
    <source>
        <dbReference type="EMBL" id="KJZ76192.1"/>
    </source>
</evidence>
<protein>
    <recommendedName>
        <fullName evidence="2">SprT-like domain-containing protein</fullName>
    </recommendedName>
</protein>
<dbReference type="AlphaFoldDB" id="A0A0F8A1G6"/>
<dbReference type="Proteomes" id="UP000054481">
    <property type="component" value="Unassembled WGS sequence"/>
</dbReference>
<feature type="compositionally biased region" description="Acidic residues" evidence="1">
    <location>
        <begin position="215"/>
        <end position="230"/>
    </location>
</feature>
<dbReference type="PANTHER" id="PTHR23099:SF0">
    <property type="entry name" value="GERM CELL NUCLEAR ACIDIC PROTEIN"/>
    <property type="match status" value="1"/>
</dbReference>
<dbReference type="InterPro" id="IPR006640">
    <property type="entry name" value="SprT-like_domain"/>
</dbReference>
<feature type="domain" description="SprT-like" evidence="2">
    <location>
        <begin position="409"/>
        <end position="579"/>
    </location>
</feature>
<dbReference type="OrthoDB" id="20772at2759"/>
<dbReference type="GO" id="GO:0005634">
    <property type="term" value="C:nucleus"/>
    <property type="evidence" value="ECO:0007669"/>
    <property type="project" value="TreeGrafter"/>
</dbReference>
<sequence length="661" mass="72838">MSRLIDCCPSSDDEQSRLDVTSSHNGQKKSAAAFSPRKSLVPKTMATASTRKVRRLGANSTPATNPLFLPWNAQNGNDNHGASREPQARSPTRPRRSLAALRSSRLEDSEDEQDSPPPFARSRRTRATGVVPSYYDDESEVSADEERANSPATEPTTALSPVSFGVMPRNNSKTVPGHASGTDRDPIIEVRMKADATHDDESTVYHTASEGSSESNDDSASEFEAFDSSDDSFVVPGKPHVQRVQRPPRHADNKDLLKKTTRTREASAKEVYIKPGTLYQASGLGEALDKFQIDAKNDAKSFPSNKIDSARGDGLSTPGTPPQPANTNGLVSPRKVARIPKTPYRPSVDAFWSQDFIDDWNDAHSPVKPILQLISEPNAKVSLTKASPTKASKRTFDAQKHSVAESFLRELDKEITEGQISELAESTGGVKLVWTKALNTTAGRANWRRETTRTKAASGETVSVSHKHHASIELAEKVIDTEDKLLNVLAHEFCHLANFMVSGVTNNPHGKEFKMWAAKCSHAFGESRGIHVTTKHTYEIDFRYIWECTECRAEYKRHSKSIDPQRHRCGSCKSSLKQIKPKPRGVGNATGGKSSKPSAYQIFVKEHMKKVREENPGSPHKDVMRIVADRWAMAKRGLSDVPKLDKVEAAIEQMALVTLDD</sequence>
<proteinExistence type="predicted"/>
<reference evidence="3 4" key="1">
    <citation type="journal article" date="2014" name="Genome Biol. Evol.">
        <title>Comparative genomics and transcriptomics analyses reveal divergent lifestyle features of nematode endoparasitic fungus Hirsutella minnesotensis.</title>
        <authorList>
            <person name="Lai Y."/>
            <person name="Liu K."/>
            <person name="Zhang X."/>
            <person name="Zhang X."/>
            <person name="Li K."/>
            <person name="Wang N."/>
            <person name="Shu C."/>
            <person name="Wu Y."/>
            <person name="Wang C."/>
            <person name="Bushley K.E."/>
            <person name="Xiang M."/>
            <person name="Liu X."/>
        </authorList>
    </citation>
    <scope>NUCLEOTIDE SEQUENCE [LARGE SCALE GENOMIC DNA]</scope>
    <source>
        <strain evidence="3 4">3608</strain>
    </source>
</reference>
<dbReference type="InterPro" id="IPR035240">
    <property type="entry name" value="SprT_Zn_ribbon"/>
</dbReference>
<name>A0A0F8A1G6_9HYPO</name>
<accession>A0A0F8A1G6</accession>
<dbReference type="EMBL" id="KQ030512">
    <property type="protein sequence ID" value="KJZ76192.1"/>
    <property type="molecule type" value="Genomic_DNA"/>
</dbReference>
<keyword evidence="4" id="KW-1185">Reference proteome</keyword>
<dbReference type="GO" id="GO:0006950">
    <property type="term" value="P:response to stress"/>
    <property type="evidence" value="ECO:0007669"/>
    <property type="project" value="UniProtKB-ARBA"/>
</dbReference>
<feature type="compositionally biased region" description="Polar residues" evidence="1">
    <location>
        <begin position="204"/>
        <end position="214"/>
    </location>
</feature>
<organism evidence="3 4">
    <name type="scientific">Hirsutella minnesotensis 3608</name>
    <dbReference type="NCBI Taxonomy" id="1043627"/>
    <lineage>
        <taxon>Eukaryota</taxon>
        <taxon>Fungi</taxon>
        <taxon>Dikarya</taxon>
        <taxon>Ascomycota</taxon>
        <taxon>Pezizomycotina</taxon>
        <taxon>Sordariomycetes</taxon>
        <taxon>Hypocreomycetidae</taxon>
        <taxon>Hypocreales</taxon>
        <taxon>Ophiocordycipitaceae</taxon>
        <taxon>Hirsutella</taxon>
    </lineage>
</organism>
<dbReference type="PANTHER" id="PTHR23099">
    <property type="entry name" value="TRANSCRIPTIONAL REGULATOR"/>
    <property type="match status" value="1"/>
</dbReference>
<dbReference type="SMART" id="SM00731">
    <property type="entry name" value="SprT"/>
    <property type="match status" value="1"/>
</dbReference>
<dbReference type="CDD" id="cd00084">
    <property type="entry name" value="HMG-box_SF"/>
    <property type="match status" value="1"/>
</dbReference>
<feature type="compositionally biased region" description="Polar residues" evidence="1">
    <location>
        <begin position="150"/>
        <end position="160"/>
    </location>
</feature>